<reference evidence="2" key="1">
    <citation type="journal article" date="2016" name="Nat. Genet.">
        <title>A high-quality carrot genome assembly provides new insights into carotenoid accumulation and asterid genome evolution.</title>
        <authorList>
            <person name="Iorizzo M."/>
            <person name="Ellison S."/>
            <person name="Senalik D."/>
            <person name="Zeng P."/>
            <person name="Satapoomin P."/>
            <person name="Huang J."/>
            <person name="Bowman M."/>
            <person name="Iovene M."/>
            <person name="Sanseverino W."/>
            <person name="Cavagnaro P."/>
            <person name="Yildiz M."/>
            <person name="Macko-Podgorni A."/>
            <person name="Moranska E."/>
            <person name="Grzebelus E."/>
            <person name="Grzebelus D."/>
            <person name="Ashrafi H."/>
            <person name="Zheng Z."/>
            <person name="Cheng S."/>
            <person name="Spooner D."/>
            <person name="Van Deynze A."/>
            <person name="Simon P."/>
        </authorList>
    </citation>
    <scope>NUCLEOTIDE SEQUENCE</scope>
    <source>
        <tissue evidence="2">Leaf</tissue>
    </source>
</reference>
<sequence length="325" mass="37692">MNELSIRFQITPTKVFLFRFVRYLRDAPPAHYSLKVESFSKLVDGGDEKYESATFDANGYTWRLVLYPNGNARRGGGGHISLYLVIEETDSLPLGWEAYVTYKMFVFDRNKDQYLTIQDDPVHQIRRFHQAKKERGFDRLISLETFNDATNGYLIDDSCIFGVEVFEVKNTGIGETIKIIDDPVEATFDWKICEFSGIRREKVHPQSLASEKFTCGESKCLLLYPNGDSRIKDHMSLFLRLVESPPSWKKVFAEFSLLWKNQIFSWDREKRWFIRTNPTNHFSTWGVISFMSLSELAREGNGFIVDDTIELQAKVKIMTEVSSFS</sequence>
<feature type="domain" description="MATH" evidence="1">
    <location>
        <begin position="185"/>
        <end position="315"/>
    </location>
</feature>
<gene>
    <name evidence="2" type="ORF">DCAR_0100621</name>
</gene>
<dbReference type="Gene3D" id="2.60.210.10">
    <property type="entry name" value="Apoptosis, Tumor Necrosis Factor Receptor Associated Protein 2, Chain A"/>
    <property type="match status" value="2"/>
</dbReference>
<dbReference type="SUPFAM" id="SSF49599">
    <property type="entry name" value="TRAF domain-like"/>
    <property type="match status" value="2"/>
</dbReference>
<reference evidence="2" key="2">
    <citation type="submission" date="2022-03" db="EMBL/GenBank/DDBJ databases">
        <title>Draft title - Genomic analysis of global carrot germplasm unveils the trajectory of domestication and the origin of high carotenoid orange carrot.</title>
        <authorList>
            <person name="Iorizzo M."/>
            <person name="Ellison S."/>
            <person name="Senalik D."/>
            <person name="Macko-Podgorni A."/>
            <person name="Grzebelus D."/>
            <person name="Bostan H."/>
            <person name="Rolling W."/>
            <person name="Curaba J."/>
            <person name="Simon P."/>
        </authorList>
    </citation>
    <scope>NUCLEOTIDE SEQUENCE</scope>
    <source>
        <tissue evidence="2">Leaf</tissue>
    </source>
</reference>
<name>A0AAF0W2R3_DAUCS</name>
<dbReference type="SMART" id="SM00061">
    <property type="entry name" value="MATH"/>
    <property type="match status" value="2"/>
</dbReference>
<organism evidence="2 3">
    <name type="scientific">Daucus carota subsp. sativus</name>
    <name type="common">Carrot</name>
    <dbReference type="NCBI Taxonomy" id="79200"/>
    <lineage>
        <taxon>Eukaryota</taxon>
        <taxon>Viridiplantae</taxon>
        <taxon>Streptophyta</taxon>
        <taxon>Embryophyta</taxon>
        <taxon>Tracheophyta</taxon>
        <taxon>Spermatophyta</taxon>
        <taxon>Magnoliopsida</taxon>
        <taxon>eudicotyledons</taxon>
        <taxon>Gunneridae</taxon>
        <taxon>Pentapetalae</taxon>
        <taxon>asterids</taxon>
        <taxon>campanulids</taxon>
        <taxon>Apiales</taxon>
        <taxon>Apiaceae</taxon>
        <taxon>Apioideae</taxon>
        <taxon>Scandiceae</taxon>
        <taxon>Daucinae</taxon>
        <taxon>Daucus</taxon>
        <taxon>Daucus sect. Daucus</taxon>
    </lineage>
</organism>
<proteinExistence type="predicted"/>
<dbReference type="PANTHER" id="PTHR46162:SF40">
    <property type="entry name" value="TRAF-LIKE FAMILY PROTEIN"/>
    <property type="match status" value="1"/>
</dbReference>
<dbReference type="InterPro" id="IPR002083">
    <property type="entry name" value="MATH/TRAF_dom"/>
</dbReference>
<evidence type="ECO:0000313" key="2">
    <source>
        <dbReference type="EMBL" id="WOG81474.1"/>
    </source>
</evidence>
<dbReference type="Pfam" id="PF22486">
    <property type="entry name" value="MATH_2"/>
    <property type="match status" value="2"/>
</dbReference>
<keyword evidence="3" id="KW-1185">Reference proteome</keyword>
<dbReference type="PANTHER" id="PTHR46162">
    <property type="entry name" value="TRAF-LIKE FAMILY PROTEIN"/>
    <property type="match status" value="1"/>
</dbReference>
<evidence type="ECO:0000259" key="1">
    <source>
        <dbReference type="PROSITE" id="PS50144"/>
    </source>
</evidence>
<protein>
    <recommendedName>
        <fullName evidence="1">MATH domain-containing protein</fullName>
    </recommendedName>
</protein>
<evidence type="ECO:0000313" key="3">
    <source>
        <dbReference type="Proteomes" id="UP000077755"/>
    </source>
</evidence>
<accession>A0AAF0W2R3</accession>
<dbReference type="CDD" id="cd00121">
    <property type="entry name" value="MATH"/>
    <property type="match status" value="2"/>
</dbReference>
<dbReference type="Proteomes" id="UP000077755">
    <property type="component" value="Chromosome 1"/>
</dbReference>
<dbReference type="PROSITE" id="PS50144">
    <property type="entry name" value="MATH"/>
    <property type="match status" value="2"/>
</dbReference>
<dbReference type="InterPro" id="IPR008974">
    <property type="entry name" value="TRAF-like"/>
</dbReference>
<dbReference type="AlphaFoldDB" id="A0AAF0W2R3"/>
<feature type="domain" description="MATH" evidence="1">
    <location>
        <begin position="29"/>
        <end position="165"/>
    </location>
</feature>
<dbReference type="EMBL" id="CP093343">
    <property type="protein sequence ID" value="WOG81474.1"/>
    <property type="molecule type" value="Genomic_DNA"/>
</dbReference>